<dbReference type="GO" id="GO:0046872">
    <property type="term" value="F:metal ion binding"/>
    <property type="evidence" value="ECO:0007669"/>
    <property type="project" value="UniProtKB-KW"/>
</dbReference>
<reference evidence="5 6" key="2">
    <citation type="submission" date="2008-11" db="EMBL/GenBank/DDBJ databases">
        <authorList>
            <person name="Fulton L."/>
            <person name="Clifton S."/>
            <person name="Fulton B."/>
            <person name="Xu J."/>
            <person name="Minx P."/>
            <person name="Pepin K.H."/>
            <person name="Johnson M."/>
            <person name="Bhonagiri V."/>
            <person name="Nash W.E."/>
            <person name="Mardis E.R."/>
            <person name="Wilson R.K."/>
        </authorList>
    </citation>
    <scope>NUCLEOTIDE SEQUENCE [LARGE SCALE GENOMIC DNA]</scope>
    <source>
        <strain evidence="5 6">ATCC 43243</strain>
    </source>
</reference>
<evidence type="ECO:0000313" key="5">
    <source>
        <dbReference type="EMBL" id="EEC57998.1"/>
    </source>
</evidence>
<feature type="binding site" evidence="4">
    <location>
        <position position="64"/>
    </location>
    <ligand>
        <name>a divalent metal cation</name>
        <dbReference type="ChEBI" id="CHEBI:60240"/>
        <label>2</label>
    </ligand>
</feature>
<feature type="binding site" evidence="4">
    <location>
        <position position="103"/>
    </location>
    <ligand>
        <name>a divalent metal cation</name>
        <dbReference type="ChEBI" id="CHEBI:60240"/>
        <label>1</label>
    </ligand>
</feature>
<dbReference type="HOGENOM" id="CLU_037423_2_0_9"/>
<comment type="similarity">
    <text evidence="1">Belongs to the GTP cyclohydrolase I type 2/NIF3 family.</text>
</comment>
<feature type="binding site" evidence="4">
    <location>
        <position position="224"/>
    </location>
    <ligand>
        <name>a divalent metal cation</name>
        <dbReference type="ChEBI" id="CHEBI:60240"/>
        <label>1</label>
    </ligand>
</feature>
<keyword evidence="3 4" id="KW-0479">Metal-binding</keyword>
<dbReference type="EMBL" id="ABVQ01000035">
    <property type="protein sequence ID" value="EEC57998.1"/>
    <property type="molecule type" value="Genomic_DNA"/>
</dbReference>
<organism evidence="5 6">
    <name type="scientific">[Bacteroides] pectinophilus ATCC 43243</name>
    <dbReference type="NCBI Taxonomy" id="483218"/>
    <lineage>
        <taxon>Bacteria</taxon>
        <taxon>Bacillati</taxon>
        <taxon>Bacillota</taxon>
        <taxon>Clostridia</taxon>
        <taxon>Eubacteriales</taxon>
    </lineage>
</organism>
<dbReference type="SUPFAM" id="SSF102705">
    <property type="entry name" value="NIF3 (NGG1p interacting factor 3)-like"/>
    <property type="match status" value="1"/>
</dbReference>
<dbReference type="AlphaFoldDB" id="B7AQM6"/>
<name>B7AQM6_9FIRM</name>
<dbReference type="InterPro" id="IPR002678">
    <property type="entry name" value="DUF34/NIF3"/>
</dbReference>
<evidence type="ECO:0000256" key="3">
    <source>
        <dbReference type="ARBA" id="ARBA00022723"/>
    </source>
</evidence>
<dbReference type="PANTHER" id="PTHR13799">
    <property type="entry name" value="NGG1 INTERACTING FACTOR 3"/>
    <property type="match status" value="1"/>
</dbReference>
<dbReference type="STRING" id="483218.BACPEC_00983"/>
<accession>B7AQM6</accession>
<dbReference type="FunFam" id="3.40.1390.30:FF:000001">
    <property type="entry name" value="GTP cyclohydrolase 1 type 2"/>
    <property type="match status" value="1"/>
</dbReference>
<dbReference type="InterPro" id="IPR036069">
    <property type="entry name" value="DUF34/NIF3_sf"/>
</dbReference>
<protein>
    <recommendedName>
        <fullName evidence="2">GTP cyclohydrolase 1 type 2 homolog</fullName>
    </recommendedName>
</protein>
<dbReference type="Proteomes" id="UP000003136">
    <property type="component" value="Unassembled WGS sequence"/>
</dbReference>
<evidence type="ECO:0000313" key="6">
    <source>
        <dbReference type="Proteomes" id="UP000003136"/>
    </source>
</evidence>
<feature type="binding site" evidence="4">
    <location>
        <position position="228"/>
    </location>
    <ligand>
        <name>a divalent metal cation</name>
        <dbReference type="ChEBI" id="CHEBI:60240"/>
        <label>1</label>
    </ligand>
</feature>
<reference evidence="5 6" key="1">
    <citation type="submission" date="2008-11" db="EMBL/GenBank/DDBJ databases">
        <title>Draft genome sequence of Bacteroides pectinophilus (ATCC 43243).</title>
        <authorList>
            <person name="Sudarsanam P."/>
            <person name="Ley R."/>
            <person name="Guruge J."/>
            <person name="Turnbaugh P.J."/>
            <person name="Mahowald M."/>
            <person name="Liep D."/>
            <person name="Gordon J."/>
        </authorList>
    </citation>
    <scope>NUCLEOTIDE SEQUENCE [LARGE SCALE GENOMIC DNA]</scope>
    <source>
        <strain evidence="5 6">ATCC 43243</strain>
    </source>
</reference>
<feature type="binding site" evidence="4">
    <location>
        <position position="65"/>
    </location>
    <ligand>
        <name>a divalent metal cation</name>
        <dbReference type="ChEBI" id="CHEBI:60240"/>
        <label>1</label>
    </ligand>
</feature>
<evidence type="ECO:0000256" key="2">
    <source>
        <dbReference type="ARBA" id="ARBA00022112"/>
    </source>
</evidence>
<keyword evidence="6" id="KW-1185">Reference proteome</keyword>
<dbReference type="eggNOG" id="COG0327">
    <property type="taxonomic scope" value="Bacteria"/>
</dbReference>
<proteinExistence type="inferred from homology"/>
<dbReference type="Pfam" id="PF01784">
    <property type="entry name" value="DUF34_NIF3"/>
    <property type="match status" value="1"/>
</dbReference>
<evidence type="ECO:0000256" key="4">
    <source>
        <dbReference type="PIRSR" id="PIRSR602678-1"/>
    </source>
</evidence>
<sequence length="268" mass="28469">MKVRDITDALERMSPPSAACDWDNVGLMAGDKDAGVSRVLVTLDVDEAAIDKAVSCGADMIVSHHPLIFGSIKNVTCDSLTGSRLVKLLGNKIACFSMHTNFDICGSMGSIAADTLGLRDAATLEVTMPDGNGLGKVAEYTGDEVITAGEWASRVMKSFELDTVKVFGDMERPVRKIAIYPGSGSGAIKTALMQKVDLLVTGDIGHHAGIDAKAEGLTVIDAGHYGIEHVFIKYIAGYIGRECPGVDIVTADICSPFEVVFNPDRMEN</sequence>
<dbReference type="NCBIfam" id="TIGR00486">
    <property type="entry name" value="YbgI_SA1388"/>
    <property type="match status" value="1"/>
</dbReference>
<dbReference type="Gene3D" id="3.40.1390.30">
    <property type="entry name" value="NIF3 (NGG1p interacting factor 3)-like"/>
    <property type="match status" value="2"/>
</dbReference>
<gene>
    <name evidence="5" type="ORF">BACPEC_00983</name>
</gene>
<dbReference type="PANTHER" id="PTHR13799:SF14">
    <property type="entry name" value="GTP CYCLOHYDROLASE 1 TYPE 2 HOMOLOG"/>
    <property type="match status" value="1"/>
</dbReference>
<evidence type="ECO:0000256" key="1">
    <source>
        <dbReference type="ARBA" id="ARBA00006964"/>
    </source>
</evidence>
<dbReference type="GO" id="GO:0005737">
    <property type="term" value="C:cytoplasm"/>
    <property type="evidence" value="ECO:0007669"/>
    <property type="project" value="TreeGrafter"/>
</dbReference>